<feature type="non-terminal residue" evidence="3">
    <location>
        <position position="1"/>
    </location>
</feature>
<dbReference type="CDD" id="cd03278">
    <property type="entry name" value="ABC_SMC_barmotin"/>
    <property type="match status" value="1"/>
</dbReference>
<evidence type="ECO:0000256" key="1">
    <source>
        <dbReference type="SAM" id="Coils"/>
    </source>
</evidence>
<reference evidence="3" key="1">
    <citation type="journal article" date="2015" name="Nature">
        <title>Complex archaea that bridge the gap between prokaryotes and eukaryotes.</title>
        <authorList>
            <person name="Spang A."/>
            <person name="Saw J.H."/>
            <person name="Jorgensen S.L."/>
            <person name="Zaremba-Niedzwiedzka K."/>
            <person name="Martijn J."/>
            <person name="Lind A.E."/>
            <person name="van Eijk R."/>
            <person name="Schleper C."/>
            <person name="Guy L."/>
            <person name="Ettema T.J."/>
        </authorList>
    </citation>
    <scope>NUCLEOTIDE SEQUENCE</scope>
</reference>
<dbReference type="Gene3D" id="3.40.50.300">
    <property type="entry name" value="P-loop containing nucleotide triphosphate hydrolases"/>
    <property type="match status" value="1"/>
</dbReference>
<dbReference type="SUPFAM" id="SSF52540">
    <property type="entry name" value="P-loop containing nucleoside triphosphate hydrolases"/>
    <property type="match status" value="1"/>
</dbReference>
<dbReference type="InterPro" id="IPR003395">
    <property type="entry name" value="RecF/RecN/SMC_N"/>
</dbReference>
<gene>
    <name evidence="3" type="ORF">LCGC14_2219430</name>
</gene>
<proteinExistence type="predicted"/>
<feature type="coiled-coil region" evidence="1">
    <location>
        <begin position="27"/>
        <end position="166"/>
    </location>
</feature>
<dbReference type="PANTHER" id="PTHR43977">
    <property type="entry name" value="STRUCTURAL MAINTENANCE OF CHROMOSOMES PROTEIN 3"/>
    <property type="match status" value="1"/>
</dbReference>
<dbReference type="Pfam" id="PF02463">
    <property type="entry name" value="SMC_N"/>
    <property type="match status" value="1"/>
</dbReference>
<dbReference type="EMBL" id="LAZR01029622">
    <property type="protein sequence ID" value="KKL59029.1"/>
    <property type="molecule type" value="Genomic_DNA"/>
</dbReference>
<accession>A0A0F9DBJ5</accession>
<evidence type="ECO:0000313" key="3">
    <source>
        <dbReference type="EMBL" id="KKL59029.1"/>
    </source>
</evidence>
<dbReference type="Gene3D" id="1.10.287.1490">
    <property type="match status" value="1"/>
</dbReference>
<protein>
    <recommendedName>
        <fullName evidence="2">RecF/RecN/SMC N-terminal domain-containing protein</fullName>
    </recommendedName>
</protein>
<feature type="domain" description="RecF/RecN/SMC N-terminal" evidence="2">
    <location>
        <begin position="121"/>
        <end position="522"/>
    </location>
</feature>
<organism evidence="3">
    <name type="scientific">marine sediment metagenome</name>
    <dbReference type="NCBI Taxonomy" id="412755"/>
    <lineage>
        <taxon>unclassified sequences</taxon>
        <taxon>metagenomes</taxon>
        <taxon>ecological metagenomes</taxon>
    </lineage>
</organism>
<keyword evidence="1" id="KW-0175">Coiled coil</keyword>
<evidence type="ECO:0000259" key="2">
    <source>
        <dbReference type="Pfam" id="PF02463"/>
    </source>
</evidence>
<dbReference type="AlphaFoldDB" id="A0A0F9DBJ5"/>
<sequence>GGLTVVTTDGVVVEPTGAVIAGKSRGVLALKRQIRELDSELAMKRRKVEGLASSIEETQTSLTAKEQALEALAARVVEQEKELSLLRHKAERNCEESERSGRKQAHIRMEMEGVTRERASLSTLIEEKKAEIEKLENGKAEIEESIVSMLAEIARMREEYEAKRAESVELGLALTTRRERLNSMRSEDGSIETLLNELREKDELISREITATLERSVALEAEIAGKEEDLKTLVVLASQVTSKISGTRDVIEGKSEELRTIEQGLRGLRARIDDSTHRLSELEIKSTEVRMRRENLIEGIVNTYDVELAALPLSEVTPEERERLPELKDKLDSIGPVSLGSIEEYDELKERHEFLTRQQEDLLMSIAELEEAIARINSTTRKKLREAYDTLKVKFSEVFVQLFGGGRAELVLTDESNILETGIDIIAQPPGKRFQNITLLSGGEKTLTALALLFAGFLIKPTPLCILDEADAALDESNTQKFSELLRQLSSDIQFIVVTHNRVTMEVADYLYGITMEEPGNSKVISMELAEA</sequence>
<feature type="coiled-coil region" evidence="1">
    <location>
        <begin position="345"/>
        <end position="386"/>
    </location>
</feature>
<name>A0A0F9DBJ5_9ZZZZ</name>
<comment type="caution">
    <text evidence="3">The sequence shown here is derived from an EMBL/GenBank/DDBJ whole genome shotgun (WGS) entry which is preliminary data.</text>
</comment>
<dbReference type="InterPro" id="IPR027417">
    <property type="entry name" value="P-loop_NTPase"/>
</dbReference>